<dbReference type="Proteomes" id="UP000789739">
    <property type="component" value="Unassembled WGS sequence"/>
</dbReference>
<evidence type="ECO:0000313" key="1">
    <source>
        <dbReference type="EMBL" id="CAG8665776.1"/>
    </source>
</evidence>
<comment type="caution">
    <text evidence="1">The sequence shown here is derived from an EMBL/GenBank/DDBJ whole genome shotgun (WGS) entry which is preliminary data.</text>
</comment>
<protein>
    <submittedName>
        <fullName evidence="1">6397_t:CDS:1</fullName>
    </submittedName>
</protein>
<gene>
    <name evidence="1" type="ORF">PBRASI_LOCUS11036</name>
</gene>
<name>A0A9N9H8W2_9GLOM</name>
<keyword evidence="2" id="KW-1185">Reference proteome</keyword>
<feature type="non-terminal residue" evidence="1">
    <location>
        <position position="1"/>
    </location>
</feature>
<dbReference type="AlphaFoldDB" id="A0A9N9H8W2"/>
<evidence type="ECO:0000313" key="2">
    <source>
        <dbReference type="Proteomes" id="UP000789739"/>
    </source>
</evidence>
<reference evidence="1" key="1">
    <citation type="submission" date="2021-06" db="EMBL/GenBank/DDBJ databases">
        <authorList>
            <person name="Kallberg Y."/>
            <person name="Tangrot J."/>
            <person name="Rosling A."/>
        </authorList>
    </citation>
    <scope>NUCLEOTIDE SEQUENCE</scope>
    <source>
        <strain evidence="1">BR232B</strain>
    </source>
</reference>
<feature type="non-terminal residue" evidence="1">
    <location>
        <position position="89"/>
    </location>
</feature>
<organism evidence="1 2">
    <name type="scientific">Paraglomus brasilianum</name>
    <dbReference type="NCBI Taxonomy" id="144538"/>
    <lineage>
        <taxon>Eukaryota</taxon>
        <taxon>Fungi</taxon>
        <taxon>Fungi incertae sedis</taxon>
        <taxon>Mucoromycota</taxon>
        <taxon>Glomeromycotina</taxon>
        <taxon>Glomeromycetes</taxon>
        <taxon>Paraglomerales</taxon>
        <taxon>Paraglomeraceae</taxon>
        <taxon>Paraglomus</taxon>
    </lineage>
</organism>
<accession>A0A9N9H8W2</accession>
<dbReference type="EMBL" id="CAJVPI010004192">
    <property type="protein sequence ID" value="CAG8665776.1"/>
    <property type="molecule type" value="Genomic_DNA"/>
</dbReference>
<sequence length="89" mass="10026">DDAEIILSELEENSQRDNRQIQHSIDRLLGNDNNVSASDFLSIDDKILSIEYEESTDQEIVDCVLGKDTEVEVDEIIGVTNNEAIECLE</sequence>
<proteinExistence type="predicted"/>